<gene>
    <name evidence="11" type="ORF">NA57DRAFT_71391</name>
</gene>
<keyword evidence="12" id="KW-1185">Reference proteome</keyword>
<evidence type="ECO:0000313" key="12">
    <source>
        <dbReference type="Proteomes" id="UP000799772"/>
    </source>
</evidence>
<protein>
    <recommendedName>
        <fullName evidence="10">C2H2-type domain-containing protein</fullName>
    </recommendedName>
</protein>
<dbReference type="PROSITE" id="PS50157">
    <property type="entry name" value="ZINC_FINGER_C2H2_2"/>
    <property type="match status" value="2"/>
</dbReference>
<feature type="domain" description="C2H2-type" evidence="10">
    <location>
        <begin position="10"/>
        <end position="37"/>
    </location>
</feature>
<dbReference type="EMBL" id="ML978122">
    <property type="protein sequence ID" value="KAF2102392.1"/>
    <property type="molecule type" value="Genomic_DNA"/>
</dbReference>
<organism evidence="11 12">
    <name type="scientific">Rhizodiscina lignyota</name>
    <dbReference type="NCBI Taxonomy" id="1504668"/>
    <lineage>
        <taxon>Eukaryota</taxon>
        <taxon>Fungi</taxon>
        <taxon>Dikarya</taxon>
        <taxon>Ascomycota</taxon>
        <taxon>Pezizomycotina</taxon>
        <taxon>Dothideomycetes</taxon>
        <taxon>Pleosporomycetidae</taxon>
        <taxon>Aulographales</taxon>
        <taxon>Rhizodiscinaceae</taxon>
        <taxon>Rhizodiscina</taxon>
    </lineage>
</organism>
<comment type="subcellular location">
    <subcellularLocation>
        <location evidence="1">Nucleus</location>
    </subcellularLocation>
</comment>
<feature type="domain" description="C2H2-type" evidence="10">
    <location>
        <begin position="67"/>
        <end position="94"/>
    </location>
</feature>
<evidence type="ECO:0000256" key="3">
    <source>
        <dbReference type="ARBA" id="ARBA00022771"/>
    </source>
</evidence>
<keyword evidence="6" id="KW-0804">Transcription</keyword>
<feature type="compositionally biased region" description="Polar residues" evidence="9">
    <location>
        <begin position="217"/>
        <end position="226"/>
    </location>
</feature>
<dbReference type="InterPro" id="IPR051061">
    <property type="entry name" value="Zinc_finger_trans_reg"/>
</dbReference>
<evidence type="ECO:0000256" key="8">
    <source>
        <dbReference type="PROSITE-ProRule" id="PRU00042"/>
    </source>
</evidence>
<dbReference type="AlphaFoldDB" id="A0A9P4IPY0"/>
<keyword evidence="2" id="KW-0479">Metal-binding</keyword>
<reference evidence="11" key="1">
    <citation type="journal article" date="2020" name="Stud. Mycol.">
        <title>101 Dothideomycetes genomes: a test case for predicting lifestyles and emergence of pathogens.</title>
        <authorList>
            <person name="Haridas S."/>
            <person name="Albert R."/>
            <person name="Binder M."/>
            <person name="Bloem J."/>
            <person name="Labutti K."/>
            <person name="Salamov A."/>
            <person name="Andreopoulos B."/>
            <person name="Baker S."/>
            <person name="Barry K."/>
            <person name="Bills G."/>
            <person name="Bluhm B."/>
            <person name="Cannon C."/>
            <person name="Castanera R."/>
            <person name="Culley D."/>
            <person name="Daum C."/>
            <person name="Ezra D."/>
            <person name="Gonzalez J."/>
            <person name="Henrissat B."/>
            <person name="Kuo A."/>
            <person name="Liang C."/>
            <person name="Lipzen A."/>
            <person name="Lutzoni F."/>
            <person name="Magnuson J."/>
            <person name="Mondo S."/>
            <person name="Nolan M."/>
            <person name="Ohm R."/>
            <person name="Pangilinan J."/>
            <person name="Park H.-J."/>
            <person name="Ramirez L."/>
            <person name="Alfaro M."/>
            <person name="Sun H."/>
            <person name="Tritt A."/>
            <person name="Yoshinaga Y."/>
            <person name="Zwiers L.-H."/>
            <person name="Turgeon B."/>
            <person name="Goodwin S."/>
            <person name="Spatafora J."/>
            <person name="Crous P."/>
            <person name="Grigoriev I."/>
        </authorList>
    </citation>
    <scope>NUCLEOTIDE SEQUENCE</scope>
    <source>
        <strain evidence="11">CBS 133067</strain>
    </source>
</reference>
<evidence type="ECO:0000256" key="9">
    <source>
        <dbReference type="SAM" id="MobiDB-lite"/>
    </source>
</evidence>
<evidence type="ECO:0000256" key="6">
    <source>
        <dbReference type="ARBA" id="ARBA00023163"/>
    </source>
</evidence>
<evidence type="ECO:0000256" key="1">
    <source>
        <dbReference type="ARBA" id="ARBA00004123"/>
    </source>
</evidence>
<evidence type="ECO:0000259" key="10">
    <source>
        <dbReference type="PROSITE" id="PS50157"/>
    </source>
</evidence>
<comment type="caution">
    <text evidence="11">The sequence shown here is derived from an EMBL/GenBank/DDBJ whole genome shotgun (WGS) entry which is preliminary data.</text>
</comment>
<proteinExistence type="predicted"/>
<dbReference type="GO" id="GO:0006357">
    <property type="term" value="P:regulation of transcription by RNA polymerase II"/>
    <property type="evidence" value="ECO:0007669"/>
    <property type="project" value="TreeGrafter"/>
</dbReference>
<dbReference type="InterPro" id="IPR013087">
    <property type="entry name" value="Znf_C2H2_type"/>
</dbReference>
<keyword evidence="4" id="KW-0862">Zinc</keyword>
<dbReference type="GO" id="GO:0005634">
    <property type="term" value="C:nucleus"/>
    <property type="evidence" value="ECO:0007669"/>
    <property type="project" value="UniProtKB-SubCell"/>
</dbReference>
<evidence type="ECO:0000313" key="11">
    <source>
        <dbReference type="EMBL" id="KAF2102392.1"/>
    </source>
</evidence>
<sequence>MVEVKPRGKFPCTFKGCYASFETEGELKRHKRNNDEHDYCEIHNKDFESWDELVLHKAVGEDSKDHITCQWCGMDFGSQGGRERHIRQHHPKDQNIPCPGGPDCGETFARASGVAAHLEMGMCTVITSAQYWAQVYHKFIHKKVMDDPGRADKEDYENAARDTDVSGGVSITHLFGGESDPPGLVSPLQPQKSGNVGSGSRLNDAFPALLPIGEKTGNASNSQDLGGTTLVLPDRTKKKKKDRPLEKETHPLDMPVEDYEKRLKNVKVHVSGQKEDPTPAEAAAAAGQETAKPWAKGSSASKELFRDAKPTPPTTNWQKRADEQNEQQAKTFVPKGRFDPDDPNFVLEYFRHVITENWVCNFPKCVYPHEFETIEEITHHLRTTHRLIELRCNICLKIFTTTYGLIGHCEAANGRCQVARSKNFGVFIDMISGGFLTAKTVVRDDVEFTVEEEYEDGTKEVKTMKMDHVKWVGAVPAELEWGGDKNGNGNGNGKKTVVAGYDLRK</sequence>
<dbReference type="OrthoDB" id="8117402at2759"/>
<keyword evidence="3 8" id="KW-0863">Zinc-finger</keyword>
<feature type="region of interest" description="Disordered" evidence="9">
    <location>
        <begin position="176"/>
        <end position="253"/>
    </location>
</feature>
<dbReference type="PROSITE" id="PS00028">
    <property type="entry name" value="ZINC_FINGER_C2H2_1"/>
    <property type="match status" value="1"/>
</dbReference>
<name>A0A9P4IPY0_9PEZI</name>
<accession>A0A9P4IPY0</accession>
<dbReference type="GO" id="GO:0008270">
    <property type="term" value="F:zinc ion binding"/>
    <property type="evidence" value="ECO:0007669"/>
    <property type="project" value="UniProtKB-KW"/>
</dbReference>
<dbReference type="Gene3D" id="3.30.160.60">
    <property type="entry name" value="Classic Zinc Finger"/>
    <property type="match status" value="1"/>
</dbReference>
<keyword evidence="5" id="KW-0805">Transcription regulation</keyword>
<evidence type="ECO:0000256" key="2">
    <source>
        <dbReference type="ARBA" id="ARBA00022723"/>
    </source>
</evidence>
<feature type="region of interest" description="Disordered" evidence="9">
    <location>
        <begin position="270"/>
        <end position="327"/>
    </location>
</feature>
<evidence type="ECO:0000256" key="4">
    <source>
        <dbReference type="ARBA" id="ARBA00022833"/>
    </source>
</evidence>
<dbReference type="Proteomes" id="UP000799772">
    <property type="component" value="Unassembled WGS sequence"/>
</dbReference>
<dbReference type="PANTHER" id="PTHR46179">
    <property type="entry name" value="ZINC FINGER PROTEIN"/>
    <property type="match status" value="1"/>
</dbReference>
<feature type="region of interest" description="Disordered" evidence="9">
    <location>
        <begin position="483"/>
        <end position="505"/>
    </location>
</feature>
<dbReference type="SMART" id="SM00355">
    <property type="entry name" value="ZnF_C2H2"/>
    <property type="match status" value="4"/>
</dbReference>
<feature type="compositionally biased region" description="Polar residues" evidence="9">
    <location>
        <begin position="188"/>
        <end position="201"/>
    </location>
</feature>
<dbReference type="PANTHER" id="PTHR46179:SF13">
    <property type="entry name" value="C2H2-TYPE DOMAIN-CONTAINING PROTEIN"/>
    <property type="match status" value="1"/>
</dbReference>
<keyword evidence="7" id="KW-0539">Nucleus</keyword>
<evidence type="ECO:0000256" key="7">
    <source>
        <dbReference type="ARBA" id="ARBA00023242"/>
    </source>
</evidence>
<evidence type="ECO:0000256" key="5">
    <source>
        <dbReference type="ARBA" id="ARBA00023015"/>
    </source>
</evidence>